<evidence type="ECO:0000313" key="9">
    <source>
        <dbReference type="Proteomes" id="UP001207626"/>
    </source>
</evidence>
<comment type="caution">
    <text evidence="8">The sequence shown here is derived from an EMBL/GenBank/DDBJ whole genome shotgun (WGS) entry which is preliminary data.</text>
</comment>
<gene>
    <name evidence="4 8" type="primary">mutL</name>
    <name evidence="8" type="ORF">M5X09_14130</name>
</gene>
<dbReference type="Gene3D" id="3.30.1370.100">
    <property type="entry name" value="MutL, C-terminal domain, regulatory subdomain"/>
    <property type="match status" value="1"/>
</dbReference>
<evidence type="ECO:0000256" key="1">
    <source>
        <dbReference type="ARBA" id="ARBA00006082"/>
    </source>
</evidence>
<feature type="region of interest" description="Disordered" evidence="5">
    <location>
        <begin position="372"/>
        <end position="396"/>
    </location>
</feature>
<dbReference type="Gene3D" id="3.30.230.10">
    <property type="match status" value="1"/>
</dbReference>
<dbReference type="InterPro" id="IPR038973">
    <property type="entry name" value="MutL/Mlh/Pms-like"/>
</dbReference>
<evidence type="ECO:0000313" key="8">
    <source>
        <dbReference type="EMBL" id="MCY9520791.1"/>
    </source>
</evidence>
<evidence type="ECO:0000256" key="5">
    <source>
        <dbReference type="SAM" id="MobiDB-lite"/>
    </source>
</evidence>
<keyword evidence="8" id="KW-0540">Nuclease</keyword>
<dbReference type="PANTHER" id="PTHR10073">
    <property type="entry name" value="DNA MISMATCH REPAIR PROTEIN MLH, PMS, MUTL"/>
    <property type="match status" value="1"/>
</dbReference>
<dbReference type="PANTHER" id="PTHR10073:SF12">
    <property type="entry name" value="DNA MISMATCH REPAIR PROTEIN MLH1"/>
    <property type="match status" value="1"/>
</dbReference>
<dbReference type="InterPro" id="IPR020667">
    <property type="entry name" value="DNA_mismatch_repair_MutL"/>
</dbReference>
<organism evidence="8 9">
    <name type="scientific">Paenibacillus apiarius</name>
    <dbReference type="NCBI Taxonomy" id="46240"/>
    <lineage>
        <taxon>Bacteria</taxon>
        <taxon>Bacillati</taxon>
        <taxon>Bacillota</taxon>
        <taxon>Bacilli</taxon>
        <taxon>Bacillales</taxon>
        <taxon>Paenibacillaceae</taxon>
        <taxon>Paenibacillus</taxon>
    </lineage>
</organism>
<dbReference type="InterPro" id="IPR020568">
    <property type="entry name" value="Ribosomal_Su5_D2-typ_SF"/>
</dbReference>
<dbReference type="Pfam" id="PF13589">
    <property type="entry name" value="HATPase_c_3"/>
    <property type="match status" value="1"/>
</dbReference>
<dbReference type="InterPro" id="IPR042120">
    <property type="entry name" value="MutL_C_dimsub"/>
</dbReference>
<dbReference type="InterPro" id="IPR037198">
    <property type="entry name" value="MutL_C_sf"/>
</dbReference>
<dbReference type="InterPro" id="IPR014790">
    <property type="entry name" value="MutL_C"/>
</dbReference>
<dbReference type="Gene3D" id="3.30.1540.20">
    <property type="entry name" value="MutL, C-terminal domain, dimerisation subdomain"/>
    <property type="match status" value="1"/>
</dbReference>
<dbReference type="SUPFAM" id="SSF54211">
    <property type="entry name" value="Ribosomal protein S5 domain 2-like"/>
    <property type="match status" value="1"/>
</dbReference>
<accession>A0ABT4DTV9</accession>
<feature type="domain" description="DNA mismatch repair protein S5" evidence="7">
    <location>
        <begin position="209"/>
        <end position="327"/>
    </location>
</feature>
<keyword evidence="3 4" id="KW-0234">DNA repair</keyword>
<evidence type="ECO:0000259" key="7">
    <source>
        <dbReference type="SMART" id="SM01340"/>
    </source>
</evidence>
<dbReference type="Pfam" id="PF08676">
    <property type="entry name" value="MutL_C"/>
    <property type="match status" value="1"/>
</dbReference>
<dbReference type="SMART" id="SM01340">
    <property type="entry name" value="DNA_mis_repair"/>
    <property type="match status" value="1"/>
</dbReference>
<evidence type="ECO:0000256" key="4">
    <source>
        <dbReference type="HAMAP-Rule" id="MF_00149"/>
    </source>
</evidence>
<dbReference type="NCBIfam" id="TIGR00585">
    <property type="entry name" value="mutl"/>
    <property type="match status" value="1"/>
</dbReference>
<feature type="compositionally biased region" description="Low complexity" evidence="5">
    <location>
        <begin position="375"/>
        <end position="386"/>
    </location>
</feature>
<protein>
    <recommendedName>
        <fullName evidence="4">DNA mismatch repair protein MutL</fullName>
    </recommendedName>
</protein>
<reference evidence="8 9" key="1">
    <citation type="submission" date="2022-05" db="EMBL/GenBank/DDBJ databases">
        <title>Genome Sequencing of Bee-Associated Microbes.</title>
        <authorList>
            <person name="Dunlap C."/>
        </authorList>
    </citation>
    <scope>NUCLEOTIDE SEQUENCE [LARGE SCALE GENOMIC DNA]</scope>
    <source>
        <strain evidence="8 9">NRRL NRS-1438</strain>
    </source>
</reference>
<comment type="similarity">
    <text evidence="1 4">Belongs to the DNA mismatch repair MutL/HexB family.</text>
</comment>
<sequence length="726" mass="79972">MAVIKILDEHIANQIAAGEVVERPSSVVKELVENAIDAGSTRIDVTVEEGGLQLIRVKDNGSGIGDDDVENAFQRHATSKIVTGKDLFAIRSLGFRGEALPSIAAVAKVDVVTATDDSGLGRRLVIEGGTVKTLEPAQSMQGTEFTVRELFYNTPARLKYMKTIQTELGHISDLIYRLALSYPNIAFTLNHNDNTLLQTIGNGDLLQVIAAVYGVHTAKGMMKVTAEHLDFELEGYIGKPEMTRSNRNAMSWFVNGRYVRSFPLNQAVLRAYHTLLPINRFPMVVLQTRMHPTLVDVNVHPAKLEVRFSKEAELCEFVESTLRELLLQQQLIPKAAPPKAKVRTFVEQTELQWASAPTVDANNEPQLKPMGALIPSPGSNGESSPPATNVPEAKAGAAAAQEASGYAVDMNIQAETKAAAVAPRVERESAVPNNSAIPVQPHEAVESRGVVPHDAGKQQIAATRQSEPPRLPVDTGARASYVHEPKPRYGEREERGFRDRVPPPAAGSMPKKSGDAWKEWMDSGDGSAEAALPPFPALSLIGQLHGTYLIASNEEGLYLIDQHAAHERINYEYYYEQFGQPAQASQELLLPITLEFTPSEAARIRERMHLLEQIGMQMEPFGGQTFLVRSHPYWFPKGQETAIIQEMTDWVLGEKAPDIAKLREASAIMCSCKASIKANQRLSDAEAETLFARLATCRQPYTCPHGRPIVVRFTTYDLEKMFKRVM</sequence>
<dbReference type="EMBL" id="JAMDLW010000019">
    <property type="protein sequence ID" value="MCY9520791.1"/>
    <property type="molecule type" value="Genomic_DNA"/>
</dbReference>
<dbReference type="Proteomes" id="UP001207626">
    <property type="component" value="Unassembled WGS sequence"/>
</dbReference>
<proteinExistence type="inferred from homology"/>
<dbReference type="SMART" id="SM00853">
    <property type="entry name" value="MutL_C"/>
    <property type="match status" value="1"/>
</dbReference>
<dbReference type="GO" id="GO:0004519">
    <property type="term" value="F:endonuclease activity"/>
    <property type="evidence" value="ECO:0007669"/>
    <property type="project" value="UniProtKB-KW"/>
</dbReference>
<dbReference type="CDD" id="cd16926">
    <property type="entry name" value="HATPase_MutL-MLH-PMS-like"/>
    <property type="match status" value="1"/>
</dbReference>
<dbReference type="InterPro" id="IPR042121">
    <property type="entry name" value="MutL_C_regsub"/>
</dbReference>
<dbReference type="Pfam" id="PF01119">
    <property type="entry name" value="DNA_mis_repair"/>
    <property type="match status" value="1"/>
</dbReference>
<dbReference type="Gene3D" id="3.30.565.10">
    <property type="entry name" value="Histidine kinase-like ATPase, C-terminal domain"/>
    <property type="match status" value="1"/>
</dbReference>
<evidence type="ECO:0000256" key="2">
    <source>
        <dbReference type="ARBA" id="ARBA00022763"/>
    </source>
</evidence>
<keyword evidence="8" id="KW-0255">Endonuclease</keyword>
<dbReference type="SUPFAM" id="SSF118116">
    <property type="entry name" value="DNA mismatch repair protein MutL"/>
    <property type="match status" value="1"/>
</dbReference>
<dbReference type="InterPro" id="IPR002099">
    <property type="entry name" value="MutL/Mlh/PMS"/>
</dbReference>
<feature type="region of interest" description="Disordered" evidence="5">
    <location>
        <begin position="446"/>
        <end position="516"/>
    </location>
</feature>
<dbReference type="NCBIfam" id="NF000950">
    <property type="entry name" value="PRK00095.1-3"/>
    <property type="match status" value="1"/>
</dbReference>
<dbReference type="PROSITE" id="PS00058">
    <property type="entry name" value="DNA_MISMATCH_REPAIR_1"/>
    <property type="match status" value="1"/>
</dbReference>
<dbReference type="InterPro" id="IPR013507">
    <property type="entry name" value="DNA_mismatch_S5_2-like"/>
</dbReference>
<dbReference type="CDD" id="cd00782">
    <property type="entry name" value="MutL_Trans"/>
    <property type="match status" value="1"/>
</dbReference>
<evidence type="ECO:0000256" key="3">
    <source>
        <dbReference type="ARBA" id="ARBA00023204"/>
    </source>
</evidence>
<dbReference type="InterPro" id="IPR014762">
    <property type="entry name" value="DNA_mismatch_repair_CS"/>
</dbReference>
<comment type="function">
    <text evidence="4">This protein is involved in the repair of mismatches in DNA. It is required for dam-dependent methyl-directed DNA mismatch repair. May act as a 'molecular matchmaker', a protein that promotes the formation of a stable complex between two or more DNA-binding proteins in an ATP-dependent manner without itself being part of a final effector complex.</text>
</comment>
<name>A0ABT4DTV9_9BACL</name>
<keyword evidence="8" id="KW-0378">Hydrolase</keyword>
<evidence type="ECO:0000259" key="6">
    <source>
        <dbReference type="SMART" id="SM00853"/>
    </source>
</evidence>
<keyword evidence="9" id="KW-1185">Reference proteome</keyword>
<dbReference type="HAMAP" id="MF_00149">
    <property type="entry name" value="DNA_mis_repair"/>
    <property type="match status" value="1"/>
</dbReference>
<feature type="domain" description="MutL C-terminal dimerisation" evidence="6">
    <location>
        <begin position="540"/>
        <end position="682"/>
    </location>
</feature>
<keyword evidence="2 4" id="KW-0227">DNA damage</keyword>
<feature type="compositionally biased region" description="Basic and acidic residues" evidence="5">
    <location>
        <begin position="481"/>
        <end position="501"/>
    </location>
</feature>
<dbReference type="RefSeq" id="WP_087435490.1">
    <property type="nucleotide sequence ID" value="NZ_JAMDLV010000036.1"/>
</dbReference>
<dbReference type="InterPro" id="IPR014721">
    <property type="entry name" value="Ribsml_uS5_D2-typ_fold_subgr"/>
</dbReference>
<dbReference type="InterPro" id="IPR036890">
    <property type="entry name" value="HATPase_C_sf"/>
</dbReference>
<dbReference type="SUPFAM" id="SSF55874">
    <property type="entry name" value="ATPase domain of HSP90 chaperone/DNA topoisomerase II/histidine kinase"/>
    <property type="match status" value="1"/>
</dbReference>